<proteinExistence type="predicted"/>
<organism evidence="3 4">
    <name type="scientific">Pseudochryseolinea flava</name>
    <dbReference type="NCBI Taxonomy" id="2059302"/>
    <lineage>
        <taxon>Bacteria</taxon>
        <taxon>Pseudomonadati</taxon>
        <taxon>Bacteroidota</taxon>
        <taxon>Cytophagia</taxon>
        <taxon>Cytophagales</taxon>
        <taxon>Fulvivirgaceae</taxon>
        <taxon>Pseudochryseolinea</taxon>
    </lineage>
</organism>
<name>A0A364Y0K6_9BACT</name>
<keyword evidence="4" id="KW-1185">Reference proteome</keyword>
<feature type="region of interest" description="Disordered" evidence="1">
    <location>
        <begin position="41"/>
        <end position="67"/>
    </location>
</feature>
<accession>A0A364Y0K6</accession>
<evidence type="ECO:0000313" key="4">
    <source>
        <dbReference type="Proteomes" id="UP000251889"/>
    </source>
</evidence>
<feature type="compositionally biased region" description="Basic residues" evidence="1">
    <location>
        <begin position="41"/>
        <end position="52"/>
    </location>
</feature>
<dbReference type="Proteomes" id="UP000251889">
    <property type="component" value="Unassembled WGS sequence"/>
</dbReference>
<keyword evidence="2" id="KW-0472">Membrane</keyword>
<evidence type="ECO:0000256" key="2">
    <source>
        <dbReference type="SAM" id="Phobius"/>
    </source>
</evidence>
<dbReference type="AlphaFoldDB" id="A0A364Y0K6"/>
<reference evidence="3 4" key="1">
    <citation type="submission" date="2018-06" db="EMBL/GenBank/DDBJ databases">
        <title>Chryseolinea flavus sp. nov., a member of the phylum Bacteroidetes isolated from soil.</title>
        <authorList>
            <person name="Li Y."/>
            <person name="Wang J."/>
        </authorList>
    </citation>
    <scope>NUCLEOTIDE SEQUENCE [LARGE SCALE GENOMIC DNA]</scope>
    <source>
        <strain evidence="3 4">SDU1-6</strain>
    </source>
</reference>
<sequence length="67" mass="7699">MEFILLTIWKSIVIIAGLVFITIVVFRSSSRIVRFLKRRFSPKKRSASRKRNASNPASYSTAVIEKI</sequence>
<protein>
    <submittedName>
        <fullName evidence="3">Uncharacterized protein</fullName>
    </submittedName>
</protein>
<keyword evidence="2" id="KW-0812">Transmembrane</keyword>
<evidence type="ECO:0000313" key="3">
    <source>
        <dbReference type="EMBL" id="RAV99442.1"/>
    </source>
</evidence>
<feature type="transmembrane region" description="Helical" evidence="2">
    <location>
        <begin position="6"/>
        <end position="26"/>
    </location>
</feature>
<evidence type="ECO:0000256" key="1">
    <source>
        <dbReference type="SAM" id="MobiDB-lite"/>
    </source>
</evidence>
<dbReference type="EMBL" id="QMFY01000011">
    <property type="protein sequence ID" value="RAV99442.1"/>
    <property type="molecule type" value="Genomic_DNA"/>
</dbReference>
<comment type="caution">
    <text evidence="3">The sequence shown here is derived from an EMBL/GenBank/DDBJ whole genome shotgun (WGS) entry which is preliminary data.</text>
</comment>
<dbReference type="RefSeq" id="WP_112748631.1">
    <property type="nucleotide sequence ID" value="NZ_QMFY01000011.1"/>
</dbReference>
<gene>
    <name evidence="3" type="ORF">DQQ10_19680</name>
</gene>
<keyword evidence="2" id="KW-1133">Transmembrane helix</keyword>